<accession>A0A7I7S787</accession>
<feature type="compositionally biased region" description="Low complexity" evidence="1">
    <location>
        <begin position="45"/>
        <end position="61"/>
    </location>
</feature>
<name>A0A7I7S787_9MYCO</name>
<evidence type="ECO:0000256" key="1">
    <source>
        <dbReference type="SAM" id="MobiDB-lite"/>
    </source>
</evidence>
<gene>
    <name evidence="2" type="ORF">MARA_53430</name>
</gene>
<dbReference type="EMBL" id="AP022593">
    <property type="protein sequence ID" value="BBY51875.1"/>
    <property type="molecule type" value="Genomic_DNA"/>
</dbReference>
<feature type="region of interest" description="Disordered" evidence="1">
    <location>
        <begin position="1"/>
        <end position="115"/>
    </location>
</feature>
<feature type="compositionally biased region" description="Polar residues" evidence="1">
    <location>
        <begin position="62"/>
        <end position="74"/>
    </location>
</feature>
<dbReference type="AlphaFoldDB" id="A0A7I7S787"/>
<evidence type="ECO:0000313" key="3">
    <source>
        <dbReference type="Proteomes" id="UP000467428"/>
    </source>
</evidence>
<geneLocation type="plasmid" evidence="3">
    <name>pjcm18538 dna</name>
</geneLocation>
<keyword evidence="3" id="KW-1185">Reference proteome</keyword>
<protein>
    <submittedName>
        <fullName evidence="2">Uncharacterized protein</fullName>
    </submittedName>
</protein>
<dbReference type="RefSeq" id="WP_235887311.1">
    <property type="nucleotide sequence ID" value="NZ_AP022593.1"/>
</dbReference>
<feature type="compositionally biased region" description="Polar residues" evidence="1">
    <location>
        <begin position="83"/>
        <end position="103"/>
    </location>
</feature>
<dbReference type="Proteomes" id="UP000467428">
    <property type="component" value="Chromosome"/>
</dbReference>
<reference evidence="2 3" key="1">
    <citation type="journal article" date="2019" name="Emerg. Microbes Infect.">
        <title>Comprehensive subspecies identification of 175 nontuberculous mycobacteria species based on 7547 genomic profiles.</title>
        <authorList>
            <person name="Matsumoto Y."/>
            <person name="Kinjo T."/>
            <person name="Motooka D."/>
            <person name="Nabeya D."/>
            <person name="Jung N."/>
            <person name="Uechi K."/>
            <person name="Horii T."/>
            <person name="Iida T."/>
            <person name="Fujita J."/>
            <person name="Nakamura S."/>
        </authorList>
    </citation>
    <scope>NUCLEOTIDE SEQUENCE [LARGE SCALE GENOMIC DNA]</scope>
    <source>
        <strain evidence="2 3">JCM 18538</strain>
    </source>
</reference>
<dbReference type="KEGG" id="marz:MARA_53430"/>
<evidence type="ECO:0000313" key="2">
    <source>
        <dbReference type="EMBL" id="BBY51875.1"/>
    </source>
</evidence>
<proteinExistence type="predicted"/>
<sequence>MTTHDQHTPLPGSDPSQPIDRQDFGAGQAQPSSEYPAQQPSSGYPAQPSSEWSAQPSSESAVQPSSERMSQPGTTMDADVAQHDSSAFGSTDADTNRGTTDASAGQAASGGNDHDLFADDELAGLRARWDNVQASFVDDPKECVQKADGLVADLVEQLTRSFSHSRSQLEEQWVRGEDASTEDLRITLKRYREFFDRLLAV</sequence>
<feature type="compositionally biased region" description="Polar residues" evidence="1">
    <location>
        <begin position="29"/>
        <end position="44"/>
    </location>
</feature>
<organism evidence="2 3">
    <name type="scientific">Mycolicibacterium arabiense</name>
    <dbReference type="NCBI Taxonomy" id="1286181"/>
    <lineage>
        <taxon>Bacteria</taxon>
        <taxon>Bacillati</taxon>
        <taxon>Actinomycetota</taxon>
        <taxon>Actinomycetes</taxon>
        <taxon>Mycobacteriales</taxon>
        <taxon>Mycobacteriaceae</taxon>
        <taxon>Mycolicibacterium</taxon>
    </lineage>
</organism>